<proteinExistence type="predicted"/>
<name>A0ABU9BHC9_9BURK</name>
<dbReference type="RefSeq" id="WP_341423690.1">
    <property type="nucleotide sequence ID" value="NZ_JBBUTG010000001.1"/>
</dbReference>
<sequence>MTYAVTQNPTNYNMVDMQLNQGSTVTQGSPMTAQFAPGNGQAILQNFIAQTLLSALQMAQPQAMQGAGQMLSMVGRLLNELGKAMQGQSGYQQPVCGQNPQASQAMQMLQQLFGGNSTPAPQWPPYGNGGGVQQPQTYLPVNGGSYQGNPSGPMDESRATKVLSNHFSQLSGGDKTFNKKDLEKAAADPSKPELQRAAQFALDNPMFMRGLDTAGKGDRPDGKISARDLRSSMQTGKLAQGDQAVLDTISRYAEPLYNQSGRKTLNRGDFERMANGGNMPNGQPTPPDMQEAARAMLSKPALFERLDSAKSNGRSADGGISKRDVEITQSRASSAGSAGSSSGTQWPQNRPQIIAGEPGYGTQFVAYAGIEARLQATGQIDLAMQFQALRPQVSVSARF</sequence>
<protein>
    <submittedName>
        <fullName evidence="2">Uncharacterized protein</fullName>
    </submittedName>
</protein>
<comment type="caution">
    <text evidence="2">The sequence shown here is derived from an EMBL/GenBank/DDBJ whole genome shotgun (WGS) entry which is preliminary data.</text>
</comment>
<keyword evidence="3" id="KW-1185">Reference proteome</keyword>
<feature type="compositionally biased region" description="Low complexity" evidence="1">
    <location>
        <begin position="332"/>
        <end position="343"/>
    </location>
</feature>
<organism evidence="2 3">
    <name type="scientific">Ideonella lacteola</name>
    <dbReference type="NCBI Taxonomy" id="2984193"/>
    <lineage>
        <taxon>Bacteria</taxon>
        <taxon>Pseudomonadati</taxon>
        <taxon>Pseudomonadota</taxon>
        <taxon>Betaproteobacteria</taxon>
        <taxon>Burkholderiales</taxon>
        <taxon>Sphaerotilaceae</taxon>
        <taxon>Ideonella</taxon>
    </lineage>
</organism>
<evidence type="ECO:0000256" key="1">
    <source>
        <dbReference type="SAM" id="MobiDB-lite"/>
    </source>
</evidence>
<feature type="region of interest" description="Disordered" evidence="1">
    <location>
        <begin position="308"/>
        <end position="355"/>
    </location>
</feature>
<evidence type="ECO:0000313" key="3">
    <source>
        <dbReference type="Proteomes" id="UP001371218"/>
    </source>
</evidence>
<reference evidence="2 3" key="1">
    <citation type="submission" date="2024-04" db="EMBL/GenBank/DDBJ databases">
        <title>Novel species of the genus Ideonella isolated from streams.</title>
        <authorList>
            <person name="Lu H."/>
        </authorList>
    </citation>
    <scope>NUCLEOTIDE SEQUENCE [LARGE SCALE GENOMIC DNA]</scope>
    <source>
        <strain evidence="2 3">DXS29W</strain>
    </source>
</reference>
<evidence type="ECO:0000313" key="2">
    <source>
        <dbReference type="EMBL" id="MEK8029349.1"/>
    </source>
</evidence>
<dbReference type="Proteomes" id="UP001371218">
    <property type="component" value="Unassembled WGS sequence"/>
</dbReference>
<dbReference type="EMBL" id="JBBUTG010000001">
    <property type="protein sequence ID" value="MEK8029349.1"/>
    <property type="molecule type" value="Genomic_DNA"/>
</dbReference>
<accession>A0ABU9BHC9</accession>
<gene>
    <name evidence="2" type="ORF">AACH06_00835</name>
</gene>